<organism evidence="2 3">
    <name type="scientific">Aquarana catesbeiana</name>
    <name type="common">American bullfrog</name>
    <name type="synonym">Rana catesbeiana</name>
    <dbReference type="NCBI Taxonomy" id="8400"/>
    <lineage>
        <taxon>Eukaryota</taxon>
        <taxon>Metazoa</taxon>
        <taxon>Chordata</taxon>
        <taxon>Craniata</taxon>
        <taxon>Vertebrata</taxon>
        <taxon>Euteleostomi</taxon>
        <taxon>Amphibia</taxon>
        <taxon>Batrachia</taxon>
        <taxon>Anura</taxon>
        <taxon>Neobatrachia</taxon>
        <taxon>Ranoidea</taxon>
        <taxon>Ranidae</taxon>
        <taxon>Aquarana</taxon>
    </lineage>
</organism>
<gene>
    <name evidence="2" type="ORF">AB205_0165670</name>
</gene>
<dbReference type="OrthoDB" id="439917at2759"/>
<dbReference type="SUPFAM" id="SSF57184">
    <property type="entry name" value="Growth factor receptor domain"/>
    <property type="match status" value="2"/>
</dbReference>
<dbReference type="Proteomes" id="UP000228934">
    <property type="component" value="Unassembled WGS sequence"/>
</dbReference>
<sequence length="406" mass="42472">MFCDGQIGSTPTGHCRAGFYCTEGSRSPVQNEVPKGYFSLEGSFRPQPCLPGTFQPLPGQSSCSPCPPGNFCNSSSLSDVSTCPQGHYCPLGSIVAMPCPVATFSNVVGNVAIESCELCTLGMFCSRPGLSHPEGFCDSGYYCTWGSNTPFGEICPAGYFCYKGMKEPCPSGTWNSHRESSNSSWCLPCPPGLYCDSPGLVEPAGICHKGYFCILGSTSPRPQDEVTGNICPANHFCPAGSTEPTPCPEGTYSNSTGQSVCKTCPTGHTCVDGDIVQCPTGYYCPEEIDASPVPCPPGTFNPMPGVTKAEGCLPCLPGMFCRDWASSAVSGPCQAGFFCTAGSLVSNPSGSSNESFGGPCPFGHFCPPGTSLPIPCPYGTFLDRLNLSDESQCTPCSPGYYCDSVG</sequence>
<dbReference type="AlphaFoldDB" id="A0A2G9RMH3"/>
<reference evidence="3" key="1">
    <citation type="journal article" date="2017" name="Nat. Commun.">
        <title>The North American bullfrog draft genome provides insight into hormonal regulation of long noncoding RNA.</title>
        <authorList>
            <person name="Hammond S.A."/>
            <person name="Warren R.L."/>
            <person name="Vandervalk B.P."/>
            <person name="Kucuk E."/>
            <person name="Khan H."/>
            <person name="Gibb E.A."/>
            <person name="Pandoh P."/>
            <person name="Kirk H."/>
            <person name="Zhao Y."/>
            <person name="Jones M."/>
            <person name="Mungall A.J."/>
            <person name="Coope R."/>
            <person name="Pleasance S."/>
            <person name="Moore R.A."/>
            <person name="Holt R.A."/>
            <person name="Round J.M."/>
            <person name="Ohora S."/>
            <person name="Walle B.V."/>
            <person name="Veldhoen N."/>
            <person name="Helbing C.C."/>
            <person name="Birol I."/>
        </authorList>
    </citation>
    <scope>NUCLEOTIDE SEQUENCE [LARGE SCALE GENOMIC DNA]</scope>
</reference>
<name>A0A2G9RMH3_AQUCT</name>
<dbReference type="Gene3D" id="2.10.50.10">
    <property type="entry name" value="Tumor Necrosis Factor Receptor, subunit A, domain 2"/>
    <property type="match status" value="4"/>
</dbReference>
<dbReference type="SMART" id="SM01411">
    <property type="entry name" value="Ephrin_rec_like"/>
    <property type="match status" value="6"/>
</dbReference>
<dbReference type="EMBL" id="KV935549">
    <property type="protein sequence ID" value="PIO29109.1"/>
    <property type="molecule type" value="Genomic_DNA"/>
</dbReference>
<dbReference type="Pfam" id="PF07699">
    <property type="entry name" value="Ephrin_rec_like"/>
    <property type="match status" value="1"/>
</dbReference>
<dbReference type="InterPro" id="IPR009030">
    <property type="entry name" value="Growth_fac_rcpt_cys_sf"/>
</dbReference>
<feature type="domain" description="Tyrosine-protein kinase ephrin type A/B receptor-like" evidence="1">
    <location>
        <begin position="36"/>
        <end position="81"/>
    </location>
</feature>
<dbReference type="InterPro" id="IPR011641">
    <property type="entry name" value="Tyr-kin_ephrin_A/B_rcpt-like"/>
</dbReference>
<proteinExistence type="predicted"/>
<evidence type="ECO:0000313" key="3">
    <source>
        <dbReference type="Proteomes" id="UP000228934"/>
    </source>
</evidence>
<feature type="non-terminal residue" evidence="2">
    <location>
        <position position="406"/>
    </location>
</feature>
<dbReference type="PANTHER" id="PTHR46104:SF1">
    <property type="entry name" value="GENE 9195-RELATED"/>
    <property type="match status" value="1"/>
</dbReference>
<evidence type="ECO:0000313" key="2">
    <source>
        <dbReference type="EMBL" id="PIO29109.1"/>
    </source>
</evidence>
<accession>A0A2G9RMH3</accession>
<protein>
    <recommendedName>
        <fullName evidence="1">Tyrosine-protein kinase ephrin type A/B receptor-like domain-containing protein</fullName>
    </recommendedName>
</protein>
<dbReference type="PANTHER" id="PTHR46104">
    <property type="entry name" value="GENE 9195-RELATED-RELATED"/>
    <property type="match status" value="1"/>
</dbReference>
<evidence type="ECO:0000259" key="1">
    <source>
        <dbReference type="Pfam" id="PF07699"/>
    </source>
</evidence>
<keyword evidence="3" id="KW-1185">Reference proteome</keyword>